<keyword evidence="6" id="KW-0418">Kinase</keyword>
<evidence type="ECO:0000256" key="5">
    <source>
        <dbReference type="ARBA" id="ARBA00022741"/>
    </source>
</evidence>
<protein>
    <recommendedName>
        <fullName evidence="2">histidine kinase</fullName>
        <ecNumber evidence="2">2.7.13.3</ecNumber>
    </recommendedName>
</protein>
<dbReference type="SUPFAM" id="SSF55874">
    <property type="entry name" value="ATPase domain of HSP90 chaperone/DNA topoisomerase II/histidine kinase"/>
    <property type="match status" value="1"/>
</dbReference>
<name>A0ABW0VWU5_9BACL</name>
<dbReference type="SUPFAM" id="SSF47384">
    <property type="entry name" value="Homodimeric domain of signal transducing histidine kinase"/>
    <property type="match status" value="1"/>
</dbReference>
<dbReference type="PANTHER" id="PTHR43065:SF46">
    <property type="entry name" value="C4-DICARBOXYLATE TRANSPORT SENSOR PROTEIN DCTB"/>
    <property type="match status" value="1"/>
</dbReference>
<evidence type="ECO:0000313" key="11">
    <source>
        <dbReference type="EMBL" id="MFC5649334.1"/>
    </source>
</evidence>
<keyword evidence="8" id="KW-0902">Two-component regulatory system</keyword>
<dbReference type="Pfam" id="PF00512">
    <property type="entry name" value="HisKA"/>
    <property type="match status" value="1"/>
</dbReference>
<evidence type="ECO:0000256" key="3">
    <source>
        <dbReference type="ARBA" id="ARBA00022553"/>
    </source>
</evidence>
<feature type="transmembrane region" description="Helical" evidence="9">
    <location>
        <begin position="364"/>
        <end position="382"/>
    </location>
</feature>
<dbReference type="PROSITE" id="PS50109">
    <property type="entry name" value="HIS_KIN"/>
    <property type="match status" value="1"/>
</dbReference>
<evidence type="ECO:0000259" key="10">
    <source>
        <dbReference type="PROSITE" id="PS50109"/>
    </source>
</evidence>
<keyword evidence="4" id="KW-0808">Transferase</keyword>
<dbReference type="Gene3D" id="1.10.287.130">
    <property type="match status" value="1"/>
</dbReference>
<dbReference type="CDD" id="cd00082">
    <property type="entry name" value="HisKA"/>
    <property type="match status" value="1"/>
</dbReference>
<accession>A0ABW0VWU5</accession>
<evidence type="ECO:0000256" key="2">
    <source>
        <dbReference type="ARBA" id="ARBA00012438"/>
    </source>
</evidence>
<dbReference type="Pfam" id="PF02518">
    <property type="entry name" value="HATPase_c"/>
    <property type="match status" value="1"/>
</dbReference>
<dbReference type="InterPro" id="IPR036890">
    <property type="entry name" value="HATPase_C_sf"/>
</dbReference>
<keyword evidence="3" id="KW-0597">Phosphoprotein</keyword>
<proteinExistence type="predicted"/>
<dbReference type="Proteomes" id="UP001596047">
    <property type="component" value="Unassembled WGS sequence"/>
</dbReference>
<dbReference type="Gene3D" id="3.30.565.10">
    <property type="entry name" value="Histidine kinase-like ATPase, C-terminal domain"/>
    <property type="match status" value="1"/>
</dbReference>
<evidence type="ECO:0000256" key="8">
    <source>
        <dbReference type="ARBA" id="ARBA00023012"/>
    </source>
</evidence>
<dbReference type="SMART" id="SM00387">
    <property type="entry name" value="HATPase_c"/>
    <property type="match status" value="1"/>
</dbReference>
<comment type="caution">
    <text evidence="11">The sequence shown here is derived from an EMBL/GenBank/DDBJ whole genome shotgun (WGS) entry which is preliminary data.</text>
</comment>
<feature type="transmembrane region" description="Helical" evidence="9">
    <location>
        <begin position="202"/>
        <end position="227"/>
    </location>
</feature>
<evidence type="ECO:0000256" key="4">
    <source>
        <dbReference type="ARBA" id="ARBA00022679"/>
    </source>
</evidence>
<evidence type="ECO:0000256" key="7">
    <source>
        <dbReference type="ARBA" id="ARBA00022840"/>
    </source>
</evidence>
<sequence length="623" mass="70748">MKPLLKIIGMMIILLCFLPIIPVYADLALDTKIGSWEIKWEEEQTLSLTEAMNQDGYERVNADHANKVMPAGAKGLWIKFDLPAISQKSGLFIDRLYGQQVTLYIDGQSKYEHEYEYQYAINRLLLPVNQTDSKKTVFIHVQSTMEGMGLFGSIQVGDYQQFTSRYIKDDLGDIILGSSFLFVALLMFVSAVFLGKDQVIGWISLSSVMLCAGIILITNASFLYMFFGQYGKVYLHLFDLALFIFMPSLTYFFESVFGKGPYGLIRKYRIFEVIYSMLCIFTLVLQDFIPMRNIYFLITVSLFGITMIVQFMLIFFLSIFYAVKGNKDAAFISIGFGMFALIGTGELVWFYVNPGMYELHFWKWGLIGFICSLVILLGKRFADSHRQIVKYSKELQVYNQKLQRSEKMEVISQLAASVAHEVRNPLQVTRGFLQLMGDYASADKERKYLKLAIEELDRAAAIITNYLTFAKPQLDEVIVLNLADELKQVEGIMVPLANQEGGRIILNVPERLCMRGNSSKLKQALINMMMNSIEALEGSGSIHLWAYEELGEAVIHIRDNGKGMEESMLKRLGEPYFSSQTKGTGLGLMVTFRIIELMEGRLDFKSEVGVGTEAIIRFPIAIE</sequence>
<keyword evidence="9" id="KW-0472">Membrane</keyword>
<organism evidence="11 12">
    <name type="scientific">Paenibacillus solisilvae</name>
    <dbReference type="NCBI Taxonomy" id="2486751"/>
    <lineage>
        <taxon>Bacteria</taxon>
        <taxon>Bacillati</taxon>
        <taxon>Bacillota</taxon>
        <taxon>Bacilli</taxon>
        <taxon>Bacillales</taxon>
        <taxon>Paenibacillaceae</taxon>
        <taxon>Paenibacillus</taxon>
    </lineage>
</organism>
<comment type="catalytic activity">
    <reaction evidence="1">
        <text>ATP + protein L-histidine = ADP + protein N-phospho-L-histidine.</text>
        <dbReference type="EC" id="2.7.13.3"/>
    </reaction>
</comment>
<dbReference type="RefSeq" id="WP_379187841.1">
    <property type="nucleotide sequence ID" value="NZ_JBHSOW010000032.1"/>
</dbReference>
<dbReference type="PANTHER" id="PTHR43065">
    <property type="entry name" value="SENSOR HISTIDINE KINASE"/>
    <property type="match status" value="1"/>
</dbReference>
<evidence type="ECO:0000256" key="6">
    <source>
        <dbReference type="ARBA" id="ARBA00022777"/>
    </source>
</evidence>
<keyword evidence="5" id="KW-0547">Nucleotide-binding</keyword>
<dbReference type="InterPro" id="IPR005467">
    <property type="entry name" value="His_kinase_dom"/>
</dbReference>
<dbReference type="EMBL" id="JBHSOW010000032">
    <property type="protein sequence ID" value="MFC5649334.1"/>
    <property type="molecule type" value="Genomic_DNA"/>
</dbReference>
<dbReference type="InterPro" id="IPR003661">
    <property type="entry name" value="HisK_dim/P_dom"/>
</dbReference>
<feature type="transmembrane region" description="Helical" evidence="9">
    <location>
        <begin position="174"/>
        <end position="195"/>
    </location>
</feature>
<keyword evidence="7 11" id="KW-0067">ATP-binding</keyword>
<reference evidence="12" key="1">
    <citation type="journal article" date="2019" name="Int. J. Syst. Evol. Microbiol.">
        <title>The Global Catalogue of Microorganisms (GCM) 10K type strain sequencing project: providing services to taxonomists for standard genome sequencing and annotation.</title>
        <authorList>
            <consortium name="The Broad Institute Genomics Platform"/>
            <consortium name="The Broad Institute Genome Sequencing Center for Infectious Disease"/>
            <person name="Wu L."/>
            <person name="Ma J."/>
        </authorList>
    </citation>
    <scope>NUCLEOTIDE SEQUENCE [LARGE SCALE GENOMIC DNA]</scope>
    <source>
        <strain evidence="12">CGMCC 1.3240</strain>
    </source>
</reference>
<feature type="domain" description="Histidine kinase" evidence="10">
    <location>
        <begin position="417"/>
        <end position="622"/>
    </location>
</feature>
<dbReference type="InterPro" id="IPR003594">
    <property type="entry name" value="HATPase_dom"/>
</dbReference>
<dbReference type="InterPro" id="IPR036097">
    <property type="entry name" value="HisK_dim/P_sf"/>
</dbReference>
<dbReference type="EC" id="2.7.13.3" evidence="2"/>
<keyword evidence="9" id="KW-1133">Transmembrane helix</keyword>
<evidence type="ECO:0000256" key="9">
    <source>
        <dbReference type="SAM" id="Phobius"/>
    </source>
</evidence>
<feature type="transmembrane region" description="Helical" evidence="9">
    <location>
        <begin position="233"/>
        <end position="253"/>
    </location>
</feature>
<feature type="transmembrane region" description="Helical" evidence="9">
    <location>
        <begin position="330"/>
        <end position="352"/>
    </location>
</feature>
<evidence type="ECO:0000313" key="12">
    <source>
        <dbReference type="Proteomes" id="UP001596047"/>
    </source>
</evidence>
<dbReference type="PRINTS" id="PR00344">
    <property type="entry name" value="BCTRLSENSOR"/>
</dbReference>
<keyword evidence="9" id="KW-0812">Transmembrane</keyword>
<feature type="transmembrane region" description="Helical" evidence="9">
    <location>
        <begin position="295"/>
        <end position="323"/>
    </location>
</feature>
<keyword evidence="12" id="KW-1185">Reference proteome</keyword>
<gene>
    <name evidence="11" type="ORF">ACFPYJ_09360</name>
</gene>
<feature type="transmembrane region" description="Helical" evidence="9">
    <location>
        <begin position="273"/>
        <end position="289"/>
    </location>
</feature>
<dbReference type="SMART" id="SM00388">
    <property type="entry name" value="HisKA"/>
    <property type="match status" value="1"/>
</dbReference>
<dbReference type="InterPro" id="IPR004358">
    <property type="entry name" value="Sig_transdc_His_kin-like_C"/>
</dbReference>
<evidence type="ECO:0000256" key="1">
    <source>
        <dbReference type="ARBA" id="ARBA00000085"/>
    </source>
</evidence>
<dbReference type="GO" id="GO:0005524">
    <property type="term" value="F:ATP binding"/>
    <property type="evidence" value="ECO:0007669"/>
    <property type="project" value="UniProtKB-KW"/>
</dbReference>